<dbReference type="AlphaFoldDB" id="A0A813QDH0"/>
<feature type="domain" description="PX" evidence="3">
    <location>
        <begin position="347"/>
        <end position="472"/>
    </location>
</feature>
<dbReference type="InterPro" id="IPR013937">
    <property type="entry name" value="Sorting_nexin_C"/>
</dbReference>
<dbReference type="EMBL" id="CAJNOL010000619">
    <property type="protein sequence ID" value="CAF1140895.1"/>
    <property type="molecule type" value="Genomic_DNA"/>
</dbReference>
<dbReference type="EMBL" id="CAJNOH010000019">
    <property type="protein sequence ID" value="CAF0765521.1"/>
    <property type="molecule type" value="Genomic_DNA"/>
</dbReference>
<evidence type="ECO:0000313" key="5">
    <source>
        <dbReference type="EMBL" id="CAF0765521.1"/>
    </source>
</evidence>
<keyword evidence="2" id="KW-0812">Transmembrane</keyword>
<dbReference type="SUPFAM" id="SSF64268">
    <property type="entry name" value="PX domain"/>
    <property type="match status" value="1"/>
</dbReference>
<evidence type="ECO:0000313" key="7">
    <source>
        <dbReference type="Proteomes" id="UP000663854"/>
    </source>
</evidence>
<evidence type="ECO:0000256" key="2">
    <source>
        <dbReference type="SAM" id="Phobius"/>
    </source>
</evidence>
<keyword evidence="8" id="KW-1185">Reference proteome</keyword>
<gene>
    <name evidence="6" type="ORF">JXQ802_LOCUS21209</name>
    <name evidence="5" type="ORF">PYM288_LOCUS2826</name>
</gene>
<evidence type="ECO:0000259" key="3">
    <source>
        <dbReference type="PROSITE" id="PS50195"/>
    </source>
</evidence>
<sequence length="745" mass="88206">MRVDQDKVCVNDTMSDYLLLNFIHRFSLLQQYFIIILISFILLLIFNHWWYILLLPVSTILANFTIKRLCRDNQIPLKFSGHIYNLLIRKRSYKQDDNIEKTIHTINSYETIIHKEYDTYIRTIIARYICVWYYPLISTDQEFPEDLMIIFNIILNRLNDQFKLLKSYDIIRLIINLKQKHMKQYLHAHDSYEKQRKPNRISKSVVEEFSQINGFHRSITNNDIHAYFKALVELLLTNLMPESFQIYSGSRTGREFLTQIIVNCIFLPLFNQFSQPKMLYYLIVLLWESEEQKNSFEINKNSLTKQSEINLNENENQSVTLIENLIDQTNHDGDDEPRSIRLERIIYSATIISWDTAYGPMFGGAYTAYIIQCETKSPFTFDATHRYTIPRRFREFINLHKRLHANHITRRHCYDLNEVFRKLPMPIDNMNPDVISRRRCILEQYIQKLISNEVLNCSHDVLEFFAFNSDPNIPFEVSPSKFSVPRVDKVLFRTLSDMGNKLNKLRPTKREATPLQETFQINVSTTYENTSLTMERLKFYIQQSSFRCSSSSVKLNSIDSEFLQLLLTRPSITTSSRNKIIHSDIPLTDAVLNLIHTCLHSRDVIISYQSVHQILRTVLGHFIEEFLKNQIDDLFSYEKILMYLIDLRTKVLWPDDNNIVIPMENVQDRAYNACMNQIPNWLQHIVGIENVRRIIMNVLECLSDEQLNKHFICNLFDLFIEQLIPNIATKDYLTKYVQMHAGHRS</sequence>
<dbReference type="SMART" id="SM00312">
    <property type="entry name" value="PX"/>
    <property type="match status" value="1"/>
</dbReference>
<proteinExistence type="inferred from homology"/>
<dbReference type="SMART" id="SM00313">
    <property type="entry name" value="PXA"/>
    <property type="match status" value="1"/>
</dbReference>
<comment type="similarity">
    <text evidence="1">Belongs to the sorting nexin family.</text>
</comment>
<dbReference type="Pfam" id="PF02194">
    <property type="entry name" value="PXA"/>
    <property type="match status" value="1"/>
</dbReference>
<keyword evidence="2" id="KW-0472">Membrane</keyword>
<dbReference type="Pfam" id="PF08628">
    <property type="entry name" value="Nexin_C"/>
    <property type="match status" value="1"/>
</dbReference>
<dbReference type="InterPro" id="IPR003114">
    <property type="entry name" value="Phox_assoc"/>
</dbReference>
<feature type="transmembrane region" description="Helical" evidence="2">
    <location>
        <begin position="32"/>
        <end position="51"/>
    </location>
</feature>
<evidence type="ECO:0000313" key="8">
    <source>
        <dbReference type="Proteomes" id="UP000663870"/>
    </source>
</evidence>
<feature type="domain" description="PXA" evidence="4">
    <location>
        <begin position="110"/>
        <end position="291"/>
    </location>
</feature>
<organism evidence="5 7">
    <name type="scientific">Rotaria sordida</name>
    <dbReference type="NCBI Taxonomy" id="392033"/>
    <lineage>
        <taxon>Eukaryota</taxon>
        <taxon>Metazoa</taxon>
        <taxon>Spiralia</taxon>
        <taxon>Gnathifera</taxon>
        <taxon>Rotifera</taxon>
        <taxon>Eurotatoria</taxon>
        <taxon>Bdelloidea</taxon>
        <taxon>Philodinida</taxon>
        <taxon>Philodinidae</taxon>
        <taxon>Rotaria</taxon>
    </lineage>
</organism>
<evidence type="ECO:0000256" key="1">
    <source>
        <dbReference type="ARBA" id="ARBA00010883"/>
    </source>
</evidence>
<dbReference type="Proteomes" id="UP000663870">
    <property type="component" value="Unassembled WGS sequence"/>
</dbReference>
<dbReference type="PROSITE" id="PS50195">
    <property type="entry name" value="PX"/>
    <property type="match status" value="1"/>
</dbReference>
<dbReference type="InterPro" id="IPR001683">
    <property type="entry name" value="PX_dom"/>
</dbReference>
<reference evidence="5" key="1">
    <citation type="submission" date="2021-02" db="EMBL/GenBank/DDBJ databases">
        <authorList>
            <person name="Nowell W R."/>
        </authorList>
    </citation>
    <scope>NUCLEOTIDE SEQUENCE</scope>
</reference>
<dbReference type="PANTHER" id="PTHR22775">
    <property type="entry name" value="SORTING NEXIN"/>
    <property type="match status" value="1"/>
</dbReference>
<dbReference type="Pfam" id="PF00787">
    <property type="entry name" value="PX"/>
    <property type="match status" value="1"/>
</dbReference>
<comment type="caution">
    <text evidence="5">The sequence shown here is derived from an EMBL/GenBank/DDBJ whole genome shotgun (WGS) entry which is preliminary data.</text>
</comment>
<dbReference type="InterPro" id="IPR036871">
    <property type="entry name" value="PX_dom_sf"/>
</dbReference>
<name>A0A813QDH0_9BILA</name>
<dbReference type="PROSITE" id="PS51207">
    <property type="entry name" value="PXA"/>
    <property type="match status" value="1"/>
</dbReference>
<dbReference type="PANTHER" id="PTHR22775:SF3">
    <property type="entry name" value="SORTING NEXIN-13"/>
    <property type="match status" value="1"/>
</dbReference>
<evidence type="ECO:0000259" key="4">
    <source>
        <dbReference type="PROSITE" id="PS51207"/>
    </source>
</evidence>
<evidence type="ECO:0008006" key="9">
    <source>
        <dbReference type="Google" id="ProtNLM"/>
    </source>
</evidence>
<protein>
    <recommendedName>
        <fullName evidence="9">PXA domain-containing protein</fullName>
    </recommendedName>
</protein>
<keyword evidence="2" id="KW-1133">Transmembrane helix</keyword>
<dbReference type="Gene3D" id="3.30.1520.10">
    <property type="entry name" value="Phox-like domain"/>
    <property type="match status" value="1"/>
</dbReference>
<dbReference type="GO" id="GO:0035091">
    <property type="term" value="F:phosphatidylinositol binding"/>
    <property type="evidence" value="ECO:0007669"/>
    <property type="project" value="InterPro"/>
</dbReference>
<accession>A0A813QDH0</accession>
<evidence type="ECO:0000313" key="6">
    <source>
        <dbReference type="EMBL" id="CAF1140895.1"/>
    </source>
</evidence>
<dbReference type="Proteomes" id="UP000663854">
    <property type="component" value="Unassembled WGS sequence"/>
</dbReference>